<dbReference type="Pfam" id="PF02538">
    <property type="entry name" value="Hydantoinase_B"/>
    <property type="match status" value="1"/>
</dbReference>
<dbReference type="PANTHER" id="PTHR11365">
    <property type="entry name" value="5-OXOPROLINASE RELATED"/>
    <property type="match status" value="1"/>
</dbReference>
<proteinExistence type="predicted"/>
<dbReference type="RefSeq" id="WP_340368332.1">
    <property type="nucleotide sequence ID" value="NZ_JBBKZV010000062.1"/>
</dbReference>
<evidence type="ECO:0000259" key="1">
    <source>
        <dbReference type="Pfam" id="PF02538"/>
    </source>
</evidence>
<dbReference type="InterPro" id="IPR045079">
    <property type="entry name" value="Oxoprolinase-like"/>
</dbReference>
<name>A0ABU8WB73_9BURK</name>
<protein>
    <submittedName>
        <fullName evidence="2">Hydantoinase B/oxoprolinase family protein</fullName>
    </submittedName>
</protein>
<sequence>MSLLKPDFNDPITLQVMWDRLVFIADQADSALGRTAFSPIVRENHDYVNVLLDAKGRALAQCTWSIPVFITTLPMAAQNYFLKAFPPESLEPGDVLATNDPIIGTGHLPDMVMLTPMFRNGKIVAYAGSIAHLPDIGGRPQSPDSTDMFEEGIRIPMLKLFKAGQPNTDVFSVIEASVRLPHEVRGDIQSMVAANEVMCREFMRFMDEYGLDDCEGLGEAIFSRSERHMRKAIAAWPNGSYKADMTIDGFETEVKLCVSVEVGDDSIHVDYTGTSPEVARGINVVPHYRVAHSVYALKCLLDPDTPNNEGCMVALTDSAPQGSILNPRPHAAGAARNLVGHCIPSLIFKALQDVVPHGAMGDSGGAPIWGINCQGQRSDGTAYGSAQNFHGGQGGRSSMDGLDTLSFPSNCRVTPIEMYELAVPVLTECKELIPDSGGPGKFRGGLGQRGVIRNLSDREMNIYLSTEHVKYPCLGVLGGQAGRNGAVLHDGKAVFAKGRLVLAPGERLQIELPGGGGWGEALERSRELVEDDLRQGLVSAERARIDYGYVPGPAPVVAPAARPAEVLA</sequence>
<evidence type="ECO:0000313" key="2">
    <source>
        <dbReference type="EMBL" id="MEJ8827304.1"/>
    </source>
</evidence>
<organism evidence="2 3">
    <name type="scientific">Variovorax humicola</name>
    <dbReference type="NCBI Taxonomy" id="1769758"/>
    <lineage>
        <taxon>Bacteria</taxon>
        <taxon>Pseudomonadati</taxon>
        <taxon>Pseudomonadota</taxon>
        <taxon>Betaproteobacteria</taxon>
        <taxon>Burkholderiales</taxon>
        <taxon>Comamonadaceae</taxon>
        <taxon>Variovorax</taxon>
    </lineage>
</organism>
<keyword evidence="3" id="KW-1185">Reference proteome</keyword>
<dbReference type="Proteomes" id="UP001363010">
    <property type="component" value="Unassembled WGS sequence"/>
</dbReference>
<dbReference type="InterPro" id="IPR003692">
    <property type="entry name" value="Hydantoinase_B"/>
</dbReference>
<dbReference type="PANTHER" id="PTHR11365:SF23">
    <property type="entry name" value="HYPOTHETICAL 5-OXOPROLINASE (EUROFUNG)-RELATED"/>
    <property type="match status" value="1"/>
</dbReference>
<comment type="caution">
    <text evidence="2">The sequence shown here is derived from an EMBL/GenBank/DDBJ whole genome shotgun (WGS) entry which is preliminary data.</text>
</comment>
<gene>
    <name evidence="2" type="ORF">WKW80_35890</name>
</gene>
<evidence type="ECO:0000313" key="3">
    <source>
        <dbReference type="Proteomes" id="UP001363010"/>
    </source>
</evidence>
<dbReference type="EMBL" id="JBBKZV010000062">
    <property type="protein sequence ID" value="MEJ8827304.1"/>
    <property type="molecule type" value="Genomic_DNA"/>
</dbReference>
<accession>A0ABU8WB73</accession>
<feature type="domain" description="Hydantoinase B/oxoprolinase" evidence="1">
    <location>
        <begin position="10"/>
        <end position="520"/>
    </location>
</feature>
<reference evidence="2 3" key="1">
    <citation type="submission" date="2024-03" db="EMBL/GenBank/DDBJ databases">
        <title>Novel species of the genus Variovorax.</title>
        <authorList>
            <person name="Liu Q."/>
            <person name="Xin Y.-H."/>
        </authorList>
    </citation>
    <scope>NUCLEOTIDE SEQUENCE [LARGE SCALE GENOMIC DNA]</scope>
    <source>
        <strain evidence="2 3">KACC 18501</strain>
    </source>
</reference>